<evidence type="ECO:0000256" key="1">
    <source>
        <dbReference type="SAM" id="SignalP"/>
    </source>
</evidence>
<feature type="chain" id="PRO_5046809596" description="FecR protein domain-containing protein" evidence="1">
    <location>
        <begin position="28"/>
        <end position="176"/>
    </location>
</feature>
<dbReference type="Gene3D" id="2.60.120.1440">
    <property type="match status" value="1"/>
</dbReference>
<sequence>MRCLMPFPVARAALVLALSLAAAGAQAQGRGCAITTYTDPPREVLTCPDGLQISAEKGAEYRLIDRDRDGRAEAVDLRSKGLLIEVAPRRRGGFQVLTPHAIASVRGTVWAVDVAAATTAVFVQQGAVAVSRSAAPEATALLRAGDGVDVDAGAGPLQVRRWPDERRLHLLARFGR</sequence>
<dbReference type="PANTHER" id="PTHR30273">
    <property type="entry name" value="PERIPLASMIC SIGNAL SENSOR AND SIGMA FACTOR ACTIVATOR FECR-RELATED"/>
    <property type="match status" value="1"/>
</dbReference>
<name>A0ABQ4SGY6_9HYPH</name>
<dbReference type="InterPro" id="IPR006860">
    <property type="entry name" value="FecR"/>
</dbReference>
<organism evidence="3 4">
    <name type="scientific">Methylobacterium isbiliense</name>
    <dbReference type="NCBI Taxonomy" id="315478"/>
    <lineage>
        <taxon>Bacteria</taxon>
        <taxon>Pseudomonadati</taxon>
        <taxon>Pseudomonadota</taxon>
        <taxon>Alphaproteobacteria</taxon>
        <taxon>Hyphomicrobiales</taxon>
        <taxon>Methylobacteriaceae</taxon>
        <taxon>Methylobacterium</taxon>
    </lineage>
</organism>
<reference evidence="3" key="1">
    <citation type="journal article" date="2021" name="Front. Microbiol.">
        <title>Comprehensive Comparative Genomics and Phenotyping of Methylobacterium Species.</title>
        <authorList>
            <person name="Alessa O."/>
            <person name="Ogura Y."/>
            <person name="Fujitani Y."/>
            <person name="Takami H."/>
            <person name="Hayashi T."/>
            <person name="Sahin N."/>
            <person name="Tani A."/>
        </authorList>
    </citation>
    <scope>NUCLEOTIDE SEQUENCE</scope>
    <source>
        <strain evidence="3">DSM 17168</strain>
    </source>
</reference>
<evidence type="ECO:0000313" key="3">
    <source>
        <dbReference type="EMBL" id="GJE01163.1"/>
    </source>
</evidence>
<comment type="caution">
    <text evidence="3">The sequence shown here is derived from an EMBL/GenBank/DDBJ whole genome shotgun (WGS) entry which is preliminary data.</text>
</comment>
<protein>
    <recommendedName>
        <fullName evidence="2">FecR protein domain-containing protein</fullName>
    </recommendedName>
</protein>
<dbReference type="PANTHER" id="PTHR30273:SF2">
    <property type="entry name" value="PROTEIN FECR"/>
    <property type="match status" value="1"/>
</dbReference>
<feature type="domain" description="FecR protein" evidence="2">
    <location>
        <begin position="45"/>
        <end position="128"/>
    </location>
</feature>
<keyword evidence="1" id="KW-0732">Signal</keyword>
<keyword evidence="4" id="KW-1185">Reference proteome</keyword>
<proteinExistence type="predicted"/>
<evidence type="ECO:0000259" key="2">
    <source>
        <dbReference type="Pfam" id="PF04773"/>
    </source>
</evidence>
<evidence type="ECO:0000313" key="4">
    <source>
        <dbReference type="Proteomes" id="UP001055153"/>
    </source>
</evidence>
<gene>
    <name evidence="3" type="ORF">GMJLKIPL_3092</name>
</gene>
<dbReference type="Pfam" id="PF04773">
    <property type="entry name" value="FecR"/>
    <property type="match status" value="1"/>
</dbReference>
<reference evidence="3" key="2">
    <citation type="submission" date="2021-08" db="EMBL/GenBank/DDBJ databases">
        <authorList>
            <person name="Tani A."/>
            <person name="Ola A."/>
            <person name="Ogura Y."/>
            <person name="Katsura K."/>
            <person name="Hayashi T."/>
        </authorList>
    </citation>
    <scope>NUCLEOTIDE SEQUENCE</scope>
    <source>
        <strain evidence="3">DSM 17168</strain>
    </source>
</reference>
<dbReference type="RefSeq" id="WP_238235965.1">
    <property type="nucleotide sequence ID" value="NZ_BPQQ01000034.1"/>
</dbReference>
<accession>A0ABQ4SGY6</accession>
<dbReference type="EMBL" id="BPQQ01000034">
    <property type="protein sequence ID" value="GJE01163.1"/>
    <property type="molecule type" value="Genomic_DNA"/>
</dbReference>
<dbReference type="InterPro" id="IPR012373">
    <property type="entry name" value="Ferrdict_sens_TM"/>
</dbReference>
<dbReference type="Proteomes" id="UP001055153">
    <property type="component" value="Unassembled WGS sequence"/>
</dbReference>
<feature type="signal peptide" evidence="1">
    <location>
        <begin position="1"/>
        <end position="27"/>
    </location>
</feature>